<dbReference type="PANTHER" id="PTHR35010">
    <property type="entry name" value="BLL4672 PROTEIN-RELATED"/>
    <property type="match status" value="1"/>
</dbReference>
<dbReference type="Proteomes" id="UP001622690">
    <property type="component" value="Chromosome"/>
</dbReference>
<protein>
    <submittedName>
        <fullName evidence="2">Helix-turn-helix transcriptional regulator</fullName>
    </submittedName>
</protein>
<dbReference type="SMART" id="SM00530">
    <property type="entry name" value="HTH_XRE"/>
    <property type="match status" value="1"/>
</dbReference>
<dbReference type="EMBL" id="CP108125">
    <property type="protein sequence ID" value="WTO81165.1"/>
    <property type="molecule type" value="Genomic_DNA"/>
</dbReference>
<evidence type="ECO:0000313" key="2">
    <source>
        <dbReference type="EMBL" id="WTO81165.1"/>
    </source>
</evidence>
<dbReference type="Gene3D" id="1.10.260.40">
    <property type="entry name" value="lambda repressor-like DNA-binding domains"/>
    <property type="match status" value="1"/>
</dbReference>
<dbReference type="PROSITE" id="PS50943">
    <property type="entry name" value="HTH_CROC1"/>
    <property type="match status" value="1"/>
</dbReference>
<dbReference type="InterPro" id="IPR010982">
    <property type="entry name" value="Lambda_DNA-bd_dom_sf"/>
</dbReference>
<dbReference type="PANTHER" id="PTHR35010:SF2">
    <property type="entry name" value="BLL4672 PROTEIN"/>
    <property type="match status" value="1"/>
</dbReference>
<dbReference type="Gene3D" id="3.30.450.180">
    <property type="match status" value="1"/>
</dbReference>
<reference evidence="2 3" key="1">
    <citation type="submission" date="2022-10" db="EMBL/GenBank/DDBJ databases">
        <title>The complete genomes of actinobacterial strains from the NBC collection.</title>
        <authorList>
            <person name="Joergensen T.S."/>
            <person name="Alvarez Arevalo M."/>
            <person name="Sterndorff E.B."/>
            <person name="Faurdal D."/>
            <person name="Vuksanovic O."/>
            <person name="Mourched A.-S."/>
            <person name="Charusanti P."/>
            <person name="Shaw S."/>
            <person name="Blin K."/>
            <person name="Weber T."/>
        </authorList>
    </citation>
    <scope>NUCLEOTIDE SEQUENCE [LARGE SCALE GENOMIC DNA]</scope>
    <source>
        <strain evidence="2 3">NBC_00206</strain>
    </source>
</reference>
<dbReference type="SUPFAM" id="SSF47413">
    <property type="entry name" value="lambda repressor-like DNA-binding domains"/>
    <property type="match status" value="1"/>
</dbReference>
<gene>
    <name evidence="2" type="ORF">OHU27_01525</name>
</gene>
<sequence>MNRLGDALRAWRDRLDPAEAGLTQGARRRVPGLRRAELAILAGISVEYVVRLEQGRVATPSAQVCSALARALRLSDDEQAHLLRLAGHTAGPGRLPRIIPASLYRIMDQLAAQPVAVYDGIWQLLYWNPLFAATFGEGAVGDAEDGNVLVWQFLAELPRIRQSPSEREAFEESLIADLRATTSRYPGDPDVEALIAKLSRSPRFRELWDRGAVGGHESALKRVEHPEVGDIALLSSILTTEGGLRLVVFTPQPGTDARGKLDLLGAVGLQTMSTARE</sequence>
<evidence type="ECO:0000259" key="1">
    <source>
        <dbReference type="PROSITE" id="PS50943"/>
    </source>
</evidence>
<dbReference type="Pfam" id="PF17765">
    <property type="entry name" value="MLTR_LBD"/>
    <property type="match status" value="1"/>
</dbReference>
<dbReference type="InterPro" id="IPR041413">
    <property type="entry name" value="MLTR_LBD"/>
</dbReference>
<dbReference type="InterPro" id="IPR001387">
    <property type="entry name" value="Cro/C1-type_HTH"/>
</dbReference>
<dbReference type="Pfam" id="PF13560">
    <property type="entry name" value="HTH_31"/>
    <property type="match status" value="1"/>
</dbReference>
<dbReference type="CDD" id="cd00093">
    <property type="entry name" value="HTH_XRE"/>
    <property type="match status" value="1"/>
</dbReference>
<organism evidence="2 3">
    <name type="scientific">Streptomyces nigra</name>
    <dbReference type="NCBI Taxonomy" id="1827580"/>
    <lineage>
        <taxon>Bacteria</taxon>
        <taxon>Bacillati</taxon>
        <taxon>Actinomycetota</taxon>
        <taxon>Actinomycetes</taxon>
        <taxon>Kitasatosporales</taxon>
        <taxon>Streptomycetaceae</taxon>
        <taxon>Streptomyces</taxon>
    </lineage>
</organism>
<name>A0ABZ1IR21_9ACTN</name>
<proteinExistence type="predicted"/>
<feature type="domain" description="HTH cro/C1-type" evidence="1">
    <location>
        <begin position="32"/>
        <end position="79"/>
    </location>
</feature>
<evidence type="ECO:0000313" key="3">
    <source>
        <dbReference type="Proteomes" id="UP001622690"/>
    </source>
</evidence>
<keyword evidence="3" id="KW-1185">Reference proteome</keyword>
<accession>A0ABZ1IR21</accession>
<dbReference type="RefSeq" id="WP_406256173.1">
    <property type="nucleotide sequence ID" value="NZ_CP108125.1"/>
</dbReference>